<proteinExistence type="inferred from homology"/>
<dbReference type="PRINTS" id="PR00420">
    <property type="entry name" value="RNGMNOXGNASE"/>
</dbReference>
<dbReference type="PANTHER" id="PTHR47356">
    <property type="entry name" value="FAD-DEPENDENT MONOOXYGENASE ASQG-RELATED"/>
    <property type="match status" value="1"/>
</dbReference>
<evidence type="ECO:0000313" key="7">
    <source>
        <dbReference type="Proteomes" id="UP000774617"/>
    </source>
</evidence>
<gene>
    <name evidence="6" type="ORF">B0J12DRAFT_784266</name>
</gene>
<feature type="domain" description="FAD-binding" evidence="5">
    <location>
        <begin position="8"/>
        <end position="174"/>
    </location>
</feature>
<evidence type="ECO:0000256" key="4">
    <source>
        <dbReference type="ARBA" id="ARBA00023002"/>
    </source>
</evidence>
<dbReference type="EMBL" id="JAGTJR010000009">
    <property type="protein sequence ID" value="KAH7054186.1"/>
    <property type="molecule type" value="Genomic_DNA"/>
</dbReference>
<dbReference type="Proteomes" id="UP000774617">
    <property type="component" value="Unassembled WGS sequence"/>
</dbReference>
<feature type="domain" description="FAD-binding" evidence="5">
    <location>
        <begin position="261"/>
        <end position="353"/>
    </location>
</feature>
<reference evidence="6 7" key="1">
    <citation type="journal article" date="2021" name="Nat. Commun.">
        <title>Genetic determinants of endophytism in the Arabidopsis root mycobiome.</title>
        <authorList>
            <person name="Mesny F."/>
            <person name="Miyauchi S."/>
            <person name="Thiergart T."/>
            <person name="Pickel B."/>
            <person name="Atanasova L."/>
            <person name="Karlsson M."/>
            <person name="Huettel B."/>
            <person name="Barry K.W."/>
            <person name="Haridas S."/>
            <person name="Chen C."/>
            <person name="Bauer D."/>
            <person name="Andreopoulos W."/>
            <person name="Pangilinan J."/>
            <person name="LaButti K."/>
            <person name="Riley R."/>
            <person name="Lipzen A."/>
            <person name="Clum A."/>
            <person name="Drula E."/>
            <person name="Henrissat B."/>
            <person name="Kohler A."/>
            <person name="Grigoriev I.V."/>
            <person name="Martin F.M."/>
            <person name="Hacquard S."/>
        </authorList>
    </citation>
    <scope>NUCLEOTIDE SEQUENCE [LARGE SCALE GENOMIC DNA]</scope>
    <source>
        <strain evidence="6 7">MPI-SDFR-AT-0080</strain>
    </source>
</reference>
<evidence type="ECO:0000256" key="2">
    <source>
        <dbReference type="ARBA" id="ARBA00022630"/>
    </source>
</evidence>
<dbReference type="InterPro" id="IPR002938">
    <property type="entry name" value="FAD-bd"/>
</dbReference>
<comment type="similarity">
    <text evidence="1">Belongs to the paxM FAD-dependent monooxygenase family.</text>
</comment>
<keyword evidence="2" id="KW-0285">Flavoprotein</keyword>
<keyword evidence="3" id="KW-0274">FAD</keyword>
<evidence type="ECO:0000313" key="6">
    <source>
        <dbReference type="EMBL" id="KAH7054186.1"/>
    </source>
</evidence>
<dbReference type="PANTHER" id="PTHR47356:SF2">
    <property type="entry name" value="FAD-BINDING DOMAIN-CONTAINING PROTEIN-RELATED"/>
    <property type="match status" value="1"/>
</dbReference>
<dbReference type="Gene3D" id="3.50.50.60">
    <property type="entry name" value="FAD/NAD(P)-binding domain"/>
    <property type="match status" value="1"/>
</dbReference>
<dbReference type="Pfam" id="PF01494">
    <property type="entry name" value="FAD_binding_3"/>
    <property type="match status" value="2"/>
</dbReference>
<keyword evidence="7" id="KW-1185">Reference proteome</keyword>
<sequence>MAGAPNEKTQVIIVGGGVTGLVLALMLERLKISYFLLEAYPSVTPDVGASIGLFANGLGILEQLGVYDDVRASAQSLDRAIAIDGITHENLAYTEWGNIMEERHGYNTLVLARYELVRILERYIERKDRLLVNKRLVSIDISDNGVVAHCEDGLSYEGSIIVGADGVRSTVRQEMWRLADELEPGYISEQEKSGVRCEYACLFGKCRPLENLQPGDSANTHLRGGNVGYMVGRSREIFFMRYWKLPGPYTVHPTAIPRFTEQDKQAEMKKYQDLPVSRDGQIQLKDIINNVERINITALPDYVFKKWYFRRVVMIGDAAHKFNPLVGQGGNNCIESAAALVNHLRSSLRAAKTSIQSPHWPTSAVEAAFSGLQEQRVDRVTDHVEKCEEVQRAVAWDTWLHQFLGRYVQPYMSPEKMADGMSRFIVGGLTLDGNEWRAADRMHKLLSDGPNSETQSRND</sequence>
<evidence type="ECO:0000259" key="5">
    <source>
        <dbReference type="Pfam" id="PF01494"/>
    </source>
</evidence>
<accession>A0ABQ8GEX1</accession>
<dbReference type="InterPro" id="IPR036188">
    <property type="entry name" value="FAD/NAD-bd_sf"/>
</dbReference>
<evidence type="ECO:0000256" key="1">
    <source>
        <dbReference type="ARBA" id="ARBA00007992"/>
    </source>
</evidence>
<dbReference type="SUPFAM" id="SSF51905">
    <property type="entry name" value="FAD/NAD(P)-binding domain"/>
    <property type="match status" value="1"/>
</dbReference>
<name>A0ABQ8GEX1_9PEZI</name>
<dbReference type="InterPro" id="IPR050562">
    <property type="entry name" value="FAD_mOase_fung"/>
</dbReference>
<protein>
    <recommendedName>
        <fullName evidence="5">FAD-binding domain-containing protein</fullName>
    </recommendedName>
</protein>
<evidence type="ECO:0000256" key="3">
    <source>
        <dbReference type="ARBA" id="ARBA00022827"/>
    </source>
</evidence>
<keyword evidence="4" id="KW-0560">Oxidoreductase</keyword>
<comment type="caution">
    <text evidence="6">The sequence shown here is derived from an EMBL/GenBank/DDBJ whole genome shotgun (WGS) entry which is preliminary data.</text>
</comment>
<organism evidence="6 7">
    <name type="scientific">Macrophomina phaseolina</name>
    <dbReference type="NCBI Taxonomy" id="35725"/>
    <lineage>
        <taxon>Eukaryota</taxon>
        <taxon>Fungi</taxon>
        <taxon>Dikarya</taxon>
        <taxon>Ascomycota</taxon>
        <taxon>Pezizomycotina</taxon>
        <taxon>Dothideomycetes</taxon>
        <taxon>Dothideomycetes incertae sedis</taxon>
        <taxon>Botryosphaeriales</taxon>
        <taxon>Botryosphaeriaceae</taxon>
        <taxon>Macrophomina</taxon>
    </lineage>
</organism>